<sequence>MADGRTGETDAEAPVLPLHQRIRADIEAKILSGEWPPGHRIPFEHELTRQYGCARMTVNKAIAALAGAGLIERRRRAGSFVAQPHLQSAVLEIPDIREEVTRRGESYGYELIARRLRRPGEGDPVDLAGTGVALLDLTCLHRANGRPLALEERVISLAAVPEAAEVDFAATPPGSWLLGHVPWTEAEHRISAIAANVRMASALDLPRGAACLVLERRTWRGADTITVVRQVFRGDLYHLVAHFSPQGPHGRPDSPAD</sequence>
<dbReference type="NCBIfam" id="TIGR02018">
    <property type="entry name" value="his_ut_repres"/>
    <property type="match status" value="1"/>
</dbReference>
<feature type="domain" description="HTH gntR-type" evidence="5">
    <location>
        <begin position="16"/>
        <end position="84"/>
    </location>
</feature>
<evidence type="ECO:0000313" key="6">
    <source>
        <dbReference type="EMBL" id="MCK0195874.1"/>
    </source>
</evidence>
<dbReference type="InterPro" id="IPR000524">
    <property type="entry name" value="Tscrpt_reg_HTH_GntR"/>
</dbReference>
<evidence type="ECO:0000256" key="2">
    <source>
        <dbReference type="ARBA" id="ARBA00023125"/>
    </source>
</evidence>
<dbReference type="InterPro" id="IPR036388">
    <property type="entry name" value="WH-like_DNA-bd_sf"/>
</dbReference>
<dbReference type="PRINTS" id="PR00035">
    <property type="entry name" value="HTHGNTR"/>
</dbReference>
<evidence type="ECO:0000256" key="3">
    <source>
        <dbReference type="ARBA" id="ARBA00023163"/>
    </source>
</evidence>
<keyword evidence="1" id="KW-0805">Transcription regulation</keyword>
<dbReference type="SUPFAM" id="SSF46785">
    <property type="entry name" value="Winged helix' DNA-binding domain"/>
    <property type="match status" value="1"/>
</dbReference>
<organism evidence="6 7">
    <name type="scientific">Ancylobacter crimeensis</name>
    <dbReference type="NCBI Taxonomy" id="2579147"/>
    <lineage>
        <taxon>Bacteria</taxon>
        <taxon>Pseudomonadati</taxon>
        <taxon>Pseudomonadota</taxon>
        <taxon>Alphaproteobacteria</taxon>
        <taxon>Hyphomicrobiales</taxon>
        <taxon>Xanthobacteraceae</taxon>
        <taxon>Ancylobacter</taxon>
    </lineage>
</organism>
<protein>
    <recommendedName>
        <fullName evidence="4">Histidine utilization repressor</fullName>
    </recommendedName>
</protein>
<evidence type="ECO:0000256" key="1">
    <source>
        <dbReference type="ARBA" id="ARBA00023015"/>
    </source>
</evidence>
<dbReference type="PANTHER" id="PTHR44846">
    <property type="entry name" value="MANNOSYL-D-GLYCERATE TRANSPORT/METABOLISM SYSTEM REPRESSOR MNGR-RELATED"/>
    <property type="match status" value="1"/>
</dbReference>
<dbReference type="Gene3D" id="3.40.1410.10">
    <property type="entry name" value="Chorismate lyase-like"/>
    <property type="match status" value="1"/>
</dbReference>
<dbReference type="Pfam" id="PF07702">
    <property type="entry name" value="UTRA"/>
    <property type="match status" value="1"/>
</dbReference>
<proteinExistence type="predicted"/>
<keyword evidence="2" id="KW-0238">DNA-binding</keyword>
<keyword evidence="3" id="KW-0804">Transcription</keyword>
<dbReference type="EMBL" id="JALKCH010000002">
    <property type="protein sequence ID" value="MCK0195874.1"/>
    <property type="molecule type" value="Genomic_DNA"/>
</dbReference>
<dbReference type="PANTHER" id="PTHR44846:SF16">
    <property type="entry name" value="TRANSCRIPTIONAL REGULATOR PHNF-RELATED"/>
    <property type="match status" value="1"/>
</dbReference>
<dbReference type="SMART" id="SM00345">
    <property type="entry name" value="HTH_GNTR"/>
    <property type="match status" value="1"/>
</dbReference>
<reference evidence="6 7" key="1">
    <citation type="submission" date="2022-04" db="EMBL/GenBank/DDBJ databases">
        <authorList>
            <person name="Grouzdev D.S."/>
            <person name="Pantiukh K.S."/>
            <person name="Krutkina M.S."/>
        </authorList>
    </citation>
    <scope>NUCLEOTIDE SEQUENCE [LARGE SCALE GENOMIC DNA]</scope>
    <source>
        <strain evidence="6 7">6x-1</strain>
    </source>
</reference>
<dbReference type="SMART" id="SM00866">
    <property type="entry name" value="UTRA"/>
    <property type="match status" value="1"/>
</dbReference>
<dbReference type="SUPFAM" id="SSF64288">
    <property type="entry name" value="Chorismate lyase-like"/>
    <property type="match status" value="1"/>
</dbReference>
<comment type="caution">
    <text evidence="6">The sequence shown here is derived from an EMBL/GenBank/DDBJ whole genome shotgun (WGS) entry which is preliminary data.</text>
</comment>
<dbReference type="Gene3D" id="1.10.10.10">
    <property type="entry name" value="Winged helix-like DNA-binding domain superfamily/Winged helix DNA-binding domain"/>
    <property type="match status" value="1"/>
</dbReference>
<dbReference type="RefSeq" id="WP_247026315.1">
    <property type="nucleotide sequence ID" value="NZ_JALKCH010000002.1"/>
</dbReference>
<dbReference type="Proteomes" id="UP001203284">
    <property type="component" value="Unassembled WGS sequence"/>
</dbReference>
<evidence type="ECO:0000256" key="4">
    <source>
        <dbReference type="NCBIfam" id="TIGR02018"/>
    </source>
</evidence>
<name>A0ABT0D7G3_9HYPH</name>
<accession>A0ABT0D7G3</accession>
<keyword evidence="7" id="KW-1185">Reference proteome</keyword>
<evidence type="ECO:0000313" key="7">
    <source>
        <dbReference type="Proteomes" id="UP001203284"/>
    </source>
</evidence>
<dbReference type="Pfam" id="PF00392">
    <property type="entry name" value="GntR"/>
    <property type="match status" value="1"/>
</dbReference>
<dbReference type="InterPro" id="IPR010248">
    <property type="entry name" value="His_ut_repres"/>
</dbReference>
<dbReference type="InterPro" id="IPR028978">
    <property type="entry name" value="Chorismate_lyase_/UTRA_dom_sf"/>
</dbReference>
<gene>
    <name evidence="6" type="primary">hutC</name>
    <name evidence="6" type="ORF">MWN34_03015</name>
</gene>
<dbReference type="PROSITE" id="PS50949">
    <property type="entry name" value="HTH_GNTR"/>
    <property type="match status" value="1"/>
</dbReference>
<dbReference type="CDD" id="cd07377">
    <property type="entry name" value="WHTH_GntR"/>
    <property type="match status" value="1"/>
</dbReference>
<evidence type="ECO:0000259" key="5">
    <source>
        <dbReference type="PROSITE" id="PS50949"/>
    </source>
</evidence>
<dbReference type="InterPro" id="IPR036390">
    <property type="entry name" value="WH_DNA-bd_sf"/>
</dbReference>
<dbReference type="InterPro" id="IPR011663">
    <property type="entry name" value="UTRA"/>
</dbReference>
<dbReference type="InterPro" id="IPR050679">
    <property type="entry name" value="Bact_HTH_transcr_reg"/>
</dbReference>